<keyword evidence="3" id="KW-1185">Reference proteome</keyword>
<dbReference type="AlphaFoldDB" id="A0A5E4QG09"/>
<proteinExistence type="predicted"/>
<organism evidence="2 3">
    <name type="scientific">Leptidea sinapis</name>
    <dbReference type="NCBI Taxonomy" id="189913"/>
    <lineage>
        <taxon>Eukaryota</taxon>
        <taxon>Metazoa</taxon>
        <taxon>Ecdysozoa</taxon>
        <taxon>Arthropoda</taxon>
        <taxon>Hexapoda</taxon>
        <taxon>Insecta</taxon>
        <taxon>Pterygota</taxon>
        <taxon>Neoptera</taxon>
        <taxon>Endopterygota</taxon>
        <taxon>Lepidoptera</taxon>
        <taxon>Glossata</taxon>
        <taxon>Ditrysia</taxon>
        <taxon>Papilionoidea</taxon>
        <taxon>Pieridae</taxon>
        <taxon>Dismorphiinae</taxon>
        <taxon>Leptidea</taxon>
    </lineage>
</organism>
<accession>A0A5E4QG09</accession>
<feature type="compositionally biased region" description="Low complexity" evidence="1">
    <location>
        <begin position="142"/>
        <end position="151"/>
    </location>
</feature>
<evidence type="ECO:0000313" key="2">
    <source>
        <dbReference type="EMBL" id="VVC97229.1"/>
    </source>
</evidence>
<dbReference type="InterPro" id="IPR011011">
    <property type="entry name" value="Znf_FYVE_PHD"/>
</dbReference>
<dbReference type="SUPFAM" id="SSF57903">
    <property type="entry name" value="FYVE/PHD zinc finger"/>
    <property type="match status" value="1"/>
</dbReference>
<evidence type="ECO:0000313" key="3">
    <source>
        <dbReference type="Proteomes" id="UP000324832"/>
    </source>
</evidence>
<sequence>MLKSNSSVVQLNVEDFPIPNLVRSAFLLTTVDNSVTHFVSVWRILDMEPTPNQSLKKSPQGERERREKPRFSILECAKCHDWYSTLSQRPAVGDWHCPSCQRKLNEVAATGAAQQPMKQMSKKNTDLGRGMACAGNIGSTTEEAAAGAEHE</sequence>
<dbReference type="EMBL" id="FZQP02003090">
    <property type="protein sequence ID" value="VVC97229.1"/>
    <property type="molecule type" value="Genomic_DNA"/>
</dbReference>
<reference evidence="2 3" key="1">
    <citation type="submission" date="2017-07" db="EMBL/GenBank/DDBJ databases">
        <authorList>
            <person name="Talla V."/>
            <person name="Backstrom N."/>
        </authorList>
    </citation>
    <scope>NUCLEOTIDE SEQUENCE [LARGE SCALE GENOMIC DNA]</scope>
</reference>
<protein>
    <submittedName>
        <fullName evidence="2">Uncharacterized protein</fullName>
    </submittedName>
</protein>
<dbReference type="Proteomes" id="UP000324832">
    <property type="component" value="Unassembled WGS sequence"/>
</dbReference>
<evidence type="ECO:0000256" key="1">
    <source>
        <dbReference type="SAM" id="MobiDB-lite"/>
    </source>
</evidence>
<name>A0A5E4QG09_9NEOP</name>
<gene>
    <name evidence="2" type="ORF">LSINAPIS_LOCUS8560</name>
</gene>
<feature type="region of interest" description="Disordered" evidence="1">
    <location>
        <begin position="111"/>
        <end position="151"/>
    </location>
</feature>